<evidence type="ECO:0000256" key="2">
    <source>
        <dbReference type="ARBA" id="ARBA00022723"/>
    </source>
</evidence>
<organism evidence="6 7">
    <name type="scientific">Geosporobacter subterraneus DSM 17957</name>
    <dbReference type="NCBI Taxonomy" id="1121919"/>
    <lineage>
        <taxon>Bacteria</taxon>
        <taxon>Bacillati</taxon>
        <taxon>Bacillota</taxon>
        <taxon>Clostridia</taxon>
        <taxon>Peptostreptococcales</taxon>
        <taxon>Thermotaleaceae</taxon>
        <taxon>Geosporobacter</taxon>
    </lineage>
</organism>
<dbReference type="PANTHER" id="PTHR13932:SF1">
    <property type="entry name" value="OXYGEN-INDEPENDENT COPROPORPHYRINOGEN-III OXIDASE-LIKE PROTEIN HEMZ"/>
    <property type="match status" value="1"/>
</dbReference>
<dbReference type="GO" id="GO:0051539">
    <property type="term" value="F:4 iron, 4 sulfur cluster binding"/>
    <property type="evidence" value="ECO:0007669"/>
    <property type="project" value="TreeGrafter"/>
</dbReference>
<feature type="domain" description="Radical SAM core" evidence="5">
    <location>
        <begin position="167"/>
        <end position="406"/>
    </location>
</feature>
<dbReference type="GO" id="GO:0046872">
    <property type="term" value="F:metal ion binding"/>
    <property type="evidence" value="ECO:0007669"/>
    <property type="project" value="UniProtKB-KW"/>
</dbReference>
<dbReference type="InterPro" id="IPR006638">
    <property type="entry name" value="Elp3/MiaA/NifB-like_rSAM"/>
</dbReference>
<dbReference type="SFLD" id="SFLDG01065">
    <property type="entry name" value="anaerobic_coproporphyrinogen-I"/>
    <property type="match status" value="1"/>
</dbReference>
<dbReference type="SFLD" id="SFLDS00029">
    <property type="entry name" value="Radical_SAM"/>
    <property type="match status" value="1"/>
</dbReference>
<keyword evidence="4" id="KW-0411">Iron-sulfur</keyword>
<dbReference type="Proteomes" id="UP000184536">
    <property type="component" value="Unassembled WGS sequence"/>
</dbReference>
<reference evidence="7" key="1">
    <citation type="submission" date="2016-11" db="EMBL/GenBank/DDBJ databases">
        <authorList>
            <person name="Varghese N."/>
            <person name="Submissions S."/>
        </authorList>
    </citation>
    <scope>NUCLEOTIDE SEQUENCE [LARGE SCALE GENOMIC DNA]</scope>
    <source>
        <strain evidence="7">DSM 17957</strain>
    </source>
</reference>
<evidence type="ECO:0000256" key="4">
    <source>
        <dbReference type="ARBA" id="ARBA00023014"/>
    </source>
</evidence>
<dbReference type="PROSITE" id="PS51918">
    <property type="entry name" value="RADICAL_SAM"/>
    <property type="match status" value="1"/>
</dbReference>
<dbReference type="SMART" id="SM00729">
    <property type="entry name" value="Elp3"/>
    <property type="match status" value="1"/>
</dbReference>
<dbReference type="GO" id="GO:0003824">
    <property type="term" value="F:catalytic activity"/>
    <property type="evidence" value="ECO:0007669"/>
    <property type="project" value="InterPro"/>
</dbReference>
<dbReference type="PANTHER" id="PTHR13932">
    <property type="entry name" value="COPROPORPHYRINIGEN III OXIDASE"/>
    <property type="match status" value="1"/>
</dbReference>
<dbReference type="SFLD" id="SFLDF00310">
    <property type="entry name" value="oxygen-independent_coproporphy"/>
    <property type="match status" value="1"/>
</dbReference>
<dbReference type="EMBL" id="FQZV01000003">
    <property type="protein sequence ID" value="SHI51812.1"/>
    <property type="molecule type" value="Genomic_DNA"/>
</dbReference>
<evidence type="ECO:0000256" key="1">
    <source>
        <dbReference type="ARBA" id="ARBA00022691"/>
    </source>
</evidence>
<dbReference type="STRING" id="1121919.SAMN02745975_00045"/>
<dbReference type="RefSeq" id="WP_110939365.1">
    <property type="nucleotide sequence ID" value="NZ_FQZV01000003.1"/>
</dbReference>
<keyword evidence="3" id="KW-0408">Iron</keyword>
<protein>
    <submittedName>
        <fullName evidence="6">Oxygen-independent coproporphyrinogen-3 oxidase</fullName>
    </submittedName>
</protein>
<name>A0A1M6BSR6_9FIRM</name>
<dbReference type="OrthoDB" id="9808022at2"/>
<dbReference type="GO" id="GO:0006779">
    <property type="term" value="P:porphyrin-containing compound biosynthetic process"/>
    <property type="evidence" value="ECO:0007669"/>
    <property type="project" value="TreeGrafter"/>
</dbReference>
<dbReference type="CDD" id="cd01335">
    <property type="entry name" value="Radical_SAM"/>
    <property type="match status" value="1"/>
</dbReference>
<dbReference type="NCBIfam" id="TIGR03994">
    <property type="entry name" value="rSAM_HemZ"/>
    <property type="match status" value="1"/>
</dbReference>
<evidence type="ECO:0000313" key="6">
    <source>
        <dbReference type="EMBL" id="SHI51812.1"/>
    </source>
</evidence>
<dbReference type="InterPro" id="IPR007197">
    <property type="entry name" value="rSAM"/>
</dbReference>
<dbReference type="SFLD" id="SFLDG01082">
    <property type="entry name" value="B12-binding_domain_containing"/>
    <property type="match status" value="1"/>
</dbReference>
<keyword evidence="2" id="KW-0479">Metal-binding</keyword>
<dbReference type="Gene3D" id="3.20.20.70">
    <property type="entry name" value="Aldolase class I"/>
    <property type="match status" value="1"/>
</dbReference>
<evidence type="ECO:0000256" key="3">
    <source>
        <dbReference type="ARBA" id="ARBA00023004"/>
    </source>
</evidence>
<dbReference type="SUPFAM" id="SSF102114">
    <property type="entry name" value="Radical SAM enzymes"/>
    <property type="match status" value="1"/>
</dbReference>
<keyword evidence="7" id="KW-1185">Reference proteome</keyword>
<dbReference type="InterPro" id="IPR013785">
    <property type="entry name" value="Aldolase_TIM"/>
</dbReference>
<gene>
    <name evidence="6" type="ORF">SAMN02745975_00045</name>
</gene>
<accession>A0A1M6BSR6</accession>
<dbReference type="GO" id="GO:0005737">
    <property type="term" value="C:cytoplasm"/>
    <property type="evidence" value="ECO:0007669"/>
    <property type="project" value="TreeGrafter"/>
</dbReference>
<keyword evidence="1" id="KW-0949">S-adenosyl-L-methionine</keyword>
<dbReference type="InterPro" id="IPR058240">
    <property type="entry name" value="rSAM_sf"/>
</dbReference>
<proteinExistence type="predicted"/>
<sequence>MIKVLLQGHNYQYEVLELLKIFIKTENIYFIDDEALVDHQSFLLVNKLIEKEDHIEIQSAITREKELLFQYHIAIEKSDFDQMNLVKEVKRTIKLSIYEVISKALQKFPDWGILTGIRPTKIVHELLDQNYALPEIDSIMENKYRINEEKRKLLMDIAVTERPFIANNNKSLVSLYVSIPFCPTRCLFCSFPSNPLNRGQGIVDQYLDALIYEIKGTIALMNELGHKIETLYIGGGTPTSLDTVNIKKLMLTLNENIVLSDLKEITVEAGRPDTIDREKLKILKNYGVNRISINPQTMNSQTLERIGRAHSPRQIVEAFQLAKEIGFETINMDVIVGLPGEGCKEIEYTMKALAELLPENITVHTLAVKRASNLKEKLEDYPLVMEEQAKEMLKITVDYTKRMGMKPYYLYRQKFMVGNLENIGYCLPGHEGIYNIQIMEERQTILAAGAGAVSKIVYPKENRLERVPNLTNVYQYIQRVKEMIERKRRELMIL</sequence>
<dbReference type="Pfam" id="PF04055">
    <property type="entry name" value="Radical_SAM"/>
    <property type="match status" value="1"/>
</dbReference>
<evidence type="ECO:0000259" key="5">
    <source>
        <dbReference type="PROSITE" id="PS51918"/>
    </source>
</evidence>
<dbReference type="InterPro" id="IPR034505">
    <property type="entry name" value="Coproporphyrinogen-III_oxidase"/>
</dbReference>
<dbReference type="InterPro" id="IPR023995">
    <property type="entry name" value="HemZ"/>
</dbReference>
<dbReference type="AlphaFoldDB" id="A0A1M6BSR6"/>
<evidence type="ECO:0000313" key="7">
    <source>
        <dbReference type="Proteomes" id="UP000184536"/>
    </source>
</evidence>